<keyword evidence="3" id="KW-1185">Reference proteome</keyword>
<name>A0ABT2B407_9ACTN</name>
<evidence type="ECO:0000313" key="3">
    <source>
        <dbReference type="Proteomes" id="UP001205612"/>
    </source>
</evidence>
<dbReference type="EMBL" id="JANUGP010000013">
    <property type="protein sequence ID" value="MCS0603254.1"/>
    <property type="molecule type" value="Genomic_DNA"/>
</dbReference>
<feature type="domain" description="Bacterial bifunctional deaminase-reductase C-terminal" evidence="1">
    <location>
        <begin position="7"/>
        <end position="185"/>
    </location>
</feature>
<sequence length="196" mass="21044">MRIVVINHVTLDGVMQGPGRSDEDTRDGFAHGGWAAERAGDEAVTREWGRRLSAGSGYLLGRRTYQDVLAYWNTQDSPFRDALDNAPKYVASSTLTEPLPWPHSTLLGGDVPSAVAELRNTPGGDLHIMGSGALIRSLTPLGLIDEFVLCVHPVVLGTGRRLFAEGFASTAFHLTDATPTATGIVIAGYRPRLPHA</sequence>
<reference evidence="2 3" key="1">
    <citation type="submission" date="2022-08" db="EMBL/GenBank/DDBJ databases">
        <authorList>
            <person name="Somphong A."/>
            <person name="Phongsopitanun W."/>
        </authorList>
    </citation>
    <scope>NUCLEOTIDE SEQUENCE [LARGE SCALE GENOMIC DNA]</scope>
    <source>
        <strain evidence="2 3">LP11</strain>
    </source>
</reference>
<evidence type="ECO:0000313" key="2">
    <source>
        <dbReference type="EMBL" id="MCS0603254.1"/>
    </source>
</evidence>
<evidence type="ECO:0000259" key="1">
    <source>
        <dbReference type="Pfam" id="PF01872"/>
    </source>
</evidence>
<protein>
    <submittedName>
        <fullName evidence="2">Dihydrofolate reductase family protein</fullName>
    </submittedName>
</protein>
<dbReference type="PANTHER" id="PTHR38011:SF2">
    <property type="entry name" value="BIFUNCTIONAL DEAMINASE-REDUCTASE DOMAIN PROTEIN"/>
    <property type="match status" value="1"/>
</dbReference>
<dbReference type="Gene3D" id="3.40.430.10">
    <property type="entry name" value="Dihydrofolate Reductase, subunit A"/>
    <property type="match status" value="1"/>
</dbReference>
<dbReference type="RefSeq" id="WP_258779733.1">
    <property type="nucleotide sequence ID" value="NZ_JANUGP010000013.1"/>
</dbReference>
<dbReference type="InterPro" id="IPR050765">
    <property type="entry name" value="Riboflavin_Biosynth_HTPR"/>
</dbReference>
<dbReference type="InterPro" id="IPR024072">
    <property type="entry name" value="DHFR-like_dom_sf"/>
</dbReference>
<dbReference type="Proteomes" id="UP001205612">
    <property type="component" value="Unassembled WGS sequence"/>
</dbReference>
<accession>A0ABT2B407</accession>
<comment type="caution">
    <text evidence="2">The sequence shown here is derived from an EMBL/GenBank/DDBJ whole genome shotgun (WGS) entry which is preliminary data.</text>
</comment>
<dbReference type="SUPFAM" id="SSF53597">
    <property type="entry name" value="Dihydrofolate reductase-like"/>
    <property type="match status" value="1"/>
</dbReference>
<dbReference type="PANTHER" id="PTHR38011">
    <property type="entry name" value="DIHYDROFOLATE REDUCTASE FAMILY PROTEIN (AFU_ORTHOLOGUE AFUA_8G06820)"/>
    <property type="match status" value="1"/>
</dbReference>
<gene>
    <name evidence="2" type="ORF">NX794_18845</name>
</gene>
<proteinExistence type="predicted"/>
<organism evidence="2 3">
    <name type="scientific">Streptomyces pyxinicus</name>
    <dbReference type="NCBI Taxonomy" id="2970331"/>
    <lineage>
        <taxon>Bacteria</taxon>
        <taxon>Bacillati</taxon>
        <taxon>Actinomycetota</taxon>
        <taxon>Actinomycetes</taxon>
        <taxon>Kitasatosporales</taxon>
        <taxon>Streptomycetaceae</taxon>
        <taxon>Streptomyces</taxon>
    </lineage>
</organism>
<dbReference type="Pfam" id="PF01872">
    <property type="entry name" value="RibD_C"/>
    <property type="match status" value="1"/>
</dbReference>
<dbReference type="InterPro" id="IPR002734">
    <property type="entry name" value="RibDG_C"/>
</dbReference>